<comment type="similarity">
    <text evidence="2 7">Belongs to the MgtC/SapB family.</text>
</comment>
<evidence type="ECO:0000256" key="7">
    <source>
        <dbReference type="RuleBase" id="RU365041"/>
    </source>
</evidence>
<evidence type="ECO:0000313" key="9">
    <source>
        <dbReference type="EMBL" id="MCZ0961848.1"/>
    </source>
</evidence>
<comment type="subcellular location">
    <subcellularLocation>
        <location evidence="7">Cell inner membrane</location>
        <topology evidence="7">Multi-pass membrane protein</topology>
    </subcellularLocation>
    <subcellularLocation>
        <location evidence="1">Cell membrane</location>
        <topology evidence="1">Multi-pass membrane protein</topology>
    </subcellularLocation>
</comment>
<accession>A0ABT4J403</accession>
<name>A0ABT4J403_9RHOB</name>
<organism evidence="9 10">
    <name type="scientific">Paracoccus benzoatiresistens</name>
    <dbReference type="NCBI Taxonomy" id="2997341"/>
    <lineage>
        <taxon>Bacteria</taxon>
        <taxon>Pseudomonadati</taxon>
        <taxon>Pseudomonadota</taxon>
        <taxon>Alphaproteobacteria</taxon>
        <taxon>Rhodobacterales</taxon>
        <taxon>Paracoccaceae</taxon>
        <taxon>Paracoccus</taxon>
    </lineage>
</organism>
<proteinExistence type="inferred from homology"/>
<feature type="domain" description="MgtC/SapB/SrpB/YhiD N-terminal" evidence="8">
    <location>
        <begin position="23"/>
        <end position="68"/>
    </location>
</feature>
<dbReference type="InterPro" id="IPR003416">
    <property type="entry name" value="MgtC/SapB/SrpB/YhiD_fam"/>
</dbReference>
<dbReference type="RefSeq" id="WP_268941855.1">
    <property type="nucleotide sequence ID" value="NZ_JAPTYD010000010.1"/>
</dbReference>
<keyword evidence="4 7" id="KW-0812">Transmembrane</keyword>
<evidence type="ECO:0000256" key="6">
    <source>
        <dbReference type="ARBA" id="ARBA00023136"/>
    </source>
</evidence>
<dbReference type="Proteomes" id="UP001149822">
    <property type="component" value="Unassembled WGS sequence"/>
</dbReference>
<protein>
    <recommendedName>
        <fullName evidence="7">Protein MgtC</fullName>
    </recommendedName>
</protein>
<dbReference type="PANTHER" id="PTHR33778">
    <property type="entry name" value="PROTEIN MGTC"/>
    <property type="match status" value="1"/>
</dbReference>
<dbReference type="PANTHER" id="PTHR33778:SF1">
    <property type="entry name" value="MAGNESIUM TRANSPORTER YHID-RELATED"/>
    <property type="match status" value="1"/>
</dbReference>
<keyword evidence="3" id="KW-1003">Cell membrane</keyword>
<evidence type="ECO:0000256" key="4">
    <source>
        <dbReference type="ARBA" id="ARBA00022692"/>
    </source>
</evidence>
<dbReference type="Pfam" id="PF02308">
    <property type="entry name" value="MgtC"/>
    <property type="match status" value="1"/>
</dbReference>
<evidence type="ECO:0000256" key="5">
    <source>
        <dbReference type="ARBA" id="ARBA00022989"/>
    </source>
</evidence>
<gene>
    <name evidence="9" type="ORF">OU682_09480</name>
</gene>
<comment type="caution">
    <text evidence="7">Lacks conserved residue(s) required for the propagation of feature annotation.</text>
</comment>
<dbReference type="PRINTS" id="PR01837">
    <property type="entry name" value="MGTCSAPBPROT"/>
</dbReference>
<evidence type="ECO:0000256" key="1">
    <source>
        <dbReference type="ARBA" id="ARBA00004651"/>
    </source>
</evidence>
<reference evidence="9" key="1">
    <citation type="submission" date="2022-12" db="EMBL/GenBank/DDBJ databases">
        <title>Paracoccus sp. EF6 isolated from a lake water.</title>
        <authorList>
            <person name="Liu H."/>
        </authorList>
    </citation>
    <scope>NUCLEOTIDE SEQUENCE</scope>
    <source>
        <strain evidence="9">EF6</strain>
    </source>
</reference>
<evidence type="ECO:0000313" key="10">
    <source>
        <dbReference type="Proteomes" id="UP001149822"/>
    </source>
</evidence>
<keyword evidence="6 7" id="KW-0472">Membrane</keyword>
<evidence type="ECO:0000256" key="3">
    <source>
        <dbReference type="ARBA" id="ARBA00022475"/>
    </source>
</evidence>
<keyword evidence="10" id="KW-1185">Reference proteome</keyword>
<feature type="transmembrane region" description="Helical" evidence="7">
    <location>
        <begin position="14"/>
        <end position="34"/>
    </location>
</feature>
<keyword evidence="7" id="KW-0997">Cell inner membrane</keyword>
<evidence type="ECO:0000256" key="2">
    <source>
        <dbReference type="ARBA" id="ARBA00009298"/>
    </source>
</evidence>
<evidence type="ECO:0000259" key="8">
    <source>
        <dbReference type="Pfam" id="PF02308"/>
    </source>
</evidence>
<comment type="caution">
    <text evidence="9">The sequence shown here is derived from an EMBL/GenBank/DDBJ whole genome shotgun (WGS) entry which is preliminary data.</text>
</comment>
<keyword evidence="5 7" id="KW-1133">Transmembrane helix</keyword>
<sequence length="83" mass="8979">MTEIQDLFQPLQSIPLPGVAMRLGLAVVLGAMIGWKREISARAAGLRTHMLISLSAAMFTIVAMELSHFPADEQEMPQTAPCA</sequence>
<dbReference type="EMBL" id="JAPTYD010000010">
    <property type="protein sequence ID" value="MCZ0961848.1"/>
    <property type="molecule type" value="Genomic_DNA"/>
</dbReference>
<dbReference type="InterPro" id="IPR049177">
    <property type="entry name" value="MgtC_SapB_SrpB_YhiD_N"/>
</dbReference>
<feature type="transmembrane region" description="Helical" evidence="7">
    <location>
        <begin position="46"/>
        <end position="64"/>
    </location>
</feature>